<reference evidence="10 11" key="1">
    <citation type="submission" date="2020-08" db="EMBL/GenBank/DDBJ databases">
        <title>Genome sequence of Rhizobiales bacterium strain IZ6.</title>
        <authorList>
            <person name="Nakai R."/>
            <person name="Naganuma T."/>
        </authorList>
    </citation>
    <scope>NUCLEOTIDE SEQUENCE [LARGE SCALE GENOMIC DNA]</scope>
    <source>
        <strain evidence="10 11">IZ6</strain>
    </source>
</reference>
<keyword evidence="3" id="KW-0813">Transport</keyword>
<feature type="transmembrane region" description="Helical" evidence="8">
    <location>
        <begin position="30"/>
        <end position="50"/>
    </location>
</feature>
<dbReference type="PANTHER" id="PTHR30294">
    <property type="entry name" value="MEMBRANE COMPONENT OF ABC TRANSPORTER YHHJ-RELATED"/>
    <property type="match status" value="1"/>
</dbReference>
<evidence type="ECO:0000313" key="10">
    <source>
        <dbReference type="EMBL" id="BCJ91316.1"/>
    </source>
</evidence>
<proteinExistence type="inferred from homology"/>
<dbReference type="EMBL" id="AP023361">
    <property type="protein sequence ID" value="BCJ91316.1"/>
    <property type="molecule type" value="Genomic_DNA"/>
</dbReference>
<keyword evidence="10" id="KW-0808">Transferase</keyword>
<evidence type="ECO:0000256" key="1">
    <source>
        <dbReference type="ARBA" id="ARBA00004651"/>
    </source>
</evidence>
<keyword evidence="5 8" id="KW-0812">Transmembrane</keyword>
<evidence type="ECO:0000256" key="3">
    <source>
        <dbReference type="ARBA" id="ARBA00022448"/>
    </source>
</evidence>
<dbReference type="RefSeq" id="WP_222874971.1">
    <property type="nucleotide sequence ID" value="NZ_AP023361.1"/>
</dbReference>
<evidence type="ECO:0000313" key="11">
    <source>
        <dbReference type="Proteomes" id="UP000515317"/>
    </source>
</evidence>
<feature type="transmembrane region" description="Helical" evidence="8">
    <location>
        <begin position="189"/>
        <end position="210"/>
    </location>
</feature>
<dbReference type="InterPro" id="IPR051449">
    <property type="entry name" value="ABC-2_transporter_component"/>
</dbReference>
<evidence type="ECO:0000256" key="6">
    <source>
        <dbReference type="ARBA" id="ARBA00022989"/>
    </source>
</evidence>
<dbReference type="Proteomes" id="UP000515317">
    <property type="component" value="Chromosome"/>
</dbReference>
<feature type="transmembrane region" description="Helical" evidence="8">
    <location>
        <begin position="359"/>
        <end position="377"/>
    </location>
</feature>
<gene>
    <name evidence="10" type="ORF">IZ6_20510</name>
</gene>
<dbReference type="Gene3D" id="3.40.1710.10">
    <property type="entry name" value="abc type-2 transporter like domain"/>
    <property type="match status" value="1"/>
</dbReference>
<keyword evidence="4" id="KW-1003">Cell membrane</keyword>
<protein>
    <submittedName>
        <fullName evidence="10">Mannose-1-phosphate guanyltransferase</fullName>
    </submittedName>
</protein>
<name>A0A6S6QPB6_9HYPH</name>
<evidence type="ECO:0000256" key="4">
    <source>
        <dbReference type="ARBA" id="ARBA00022475"/>
    </source>
</evidence>
<accession>A0A6S6QPB6</accession>
<dbReference type="GO" id="GO:0016740">
    <property type="term" value="F:transferase activity"/>
    <property type="evidence" value="ECO:0007669"/>
    <property type="project" value="UniProtKB-KW"/>
</dbReference>
<dbReference type="KEGG" id="tso:IZ6_20510"/>
<dbReference type="Pfam" id="PF12698">
    <property type="entry name" value="ABC2_membrane_3"/>
    <property type="match status" value="1"/>
</dbReference>
<feature type="transmembrane region" description="Helical" evidence="8">
    <location>
        <begin position="267"/>
        <end position="289"/>
    </location>
</feature>
<dbReference type="PANTHER" id="PTHR30294:SF29">
    <property type="entry name" value="MULTIDRUG ABC TRANSPORTER PERMEASE YBHS-RELATED"/>
    <property type="match status" value="1"/>
</dbReference>
<evidence type="ECO:0000256" key="8">
    <source>
        <dbReference type="SAM" id="Phobius"/>
    </source>
</evidence>
<feature type="transmembrane region" description="Helical" evidence="8">
    <location>
        <begin position="301"/>
        <end position="319"/>
    </location>
</feature>
<evidence type="ECO:0000256" key="7">
    <source>
        <dbReference type="ARBA" id="ARBA00023136"/>
    </source>
</evidence>
<dbReference type="GO" id="GO:0140359">
    <property type="term" value="F:ABC-type transporter activity"/>
    <property type="evidence" value="ECO:0007669"/>
    <property type="project" value="InterPro"/>
</dbReference>
<comment type="subcellular location">
    <subcellularLocation>
        <location evidence="1">Cell membrane</location>
        <topology evidence="1">Multi-pass membrane protein</topology>
    </subcellularLocation>
</comment>
<feature type="domain" description="ABC transmembrane type-2" evidence="9">
    <location>
        <begin position="151"/>
        <end position="380"/>
    </location>
</feature>
<keyword evidence="7 8" id="KW-0472">Membrane</keyword>
<dbReference type="PROSITE" id="PS51012">
    <property type="entry name" value="ABC_TM2"/>
    <property type="match status" value="1"/>
</dbReference>
<dbReference type="AlphaFoldDB" id="A0A6S6QPB6"/>
<evidence type="ECO:0000256" key="2">
    <source>
        <dbReference type="ARBA" id="ARBA00007783"/>
    </source>
</evidence>
<feature type="transmembrane region" description="Helical" evidence="8">
    <location>
        <begin position="237"/>
        <end position="261"/>
    </location>
</feature>
<sequence>MTQKAKNFGAFDRFLAVFIKEVVQLKRERLTFAMMVMIPLMQLLLFGYAINTDPKSLPTALVQLDDSPFARSFVSAMKATEYFDIQQNVRSEKELDDLFLAGKIQFAVQIPPNFGRDIMRGEKPALLVIADATDPSASGNAISALQQLPARVFQRDLQGAGARLDGAKPAFELRLHRRYNPAGETTFNIVPGLMGTILTLTMLLFTGLSVTREVERGTMETLLSLPIRPVEIMLGKIAPYVVVGAMQMTLILSCAFLLFSVPLAGSLPLLLALTTLFIVANLAVGYTFSTLAKSQLQAMQMSFFFFLPSMLLSGFMFPFRGMPDWAQTIGEILPLTHYLRIVRGIMLKGAGFFDLAPEVGALAAFMLVAMTIAVFRFRQTLD</sequence>
<comment type="similarity">
    <text evidence="2">Belongs to the ABC-2 integral membrane protein family.</text>
</comment>
<evidence type="ECO:0000256" key="5">
    <source>
        <dbReference type="ARBA" id="ARBA00022692"/>
    </source>
</evidence>
<dbReference type="GO" id="GO:0005886">
    <property type="term" value="C:plasma membrane"/>
    <property type="evidence" value="ECO:0007669"/>
    <property type="project" value="UniProtKB-SubCell"/>
</dbReference>
<dbReference type="InterPro" id="IPR047817">
    <property type="entry name" value="ABC2_TM_bact-type"/>
</dbReference>
<keyword evidence="11" id="KW-1185">Reference proteome</keyword>
<keyword evidence="6 8" id="KW-1133">Transmembrane helix</keyword>
<organism evidence="10 11">
    <name type="scientific">Terrihabitans soli</name>
    <dbReference type="NCBI Taxonomy" id="708113"/>
    <lineage>
        <taxon>Bacteria</taxon>
        <taxon>Pseudomonadati</taxon>
        <taxon>Pseudomonadota</taxon>
        <taxon>Alphaproteobacteria</taxon>
        <taxon>Hyphomicrobiales</taxon>
        <taxon>Terrihabitans</taxon>
    </lineage>
</organism>
<dbReference type="InterPro" id="IPR013525">
    <property type="entry name" value="ABC2_TM"/>
</dbReference>
<evidence type="ECO:0000259" key="9">
    <source>
        <dbReference type="PROSITE" id="PS51012"/>
    </source>
</evidence>